<protein>
    <recommendedName>
        <fullName evidence="4">Beta-xylosidase C-terminal Concanavalin A-like domain-containing protein</fullName>
    </recommendedName>
</protein>
<proteinExistence type="predicted"/>
<keyword evidence="1" id="KW-0732">Signal</keyword>
<keyword evidence="3" id="KW-1185">Reference proteome</keyword>
<organism evidence="2 3">
    <name type="scientific">Venturia effusa</name>
    <dbReference type="NCBI Taxonomy" id="50376"/>
    <lineage>
        <taxon>Eukaryota</taxon>
        <taxon>Fungi</taxon>
        <taxon>Dikarya</taxon>
        <taxon>Ascomycota</taxon>
        <taxon>Pezizomycotina</taxon>
        <taxon>Dothideomycetes</taxon>
        <taxon>Pleosporomycetidae</taxon>
        <taxon>Venturiales</taxon>
        <taxon>Venturiaceae</taxon>
        <taxon>Venturia</taxon>
    </lineage>
</organism>
<gene>
    <name evidence="2" type="ORF">FKW77_008906</name>
</gene>
<dbReference type="EMBL" id="CP042193">
    <property type="protein sequence ID" value="QDS73458.1"/>
    <property type="molecule type" value="Genomic_DNA"/>
</dbReference>
<evidence type="ECO:0000313" key="3">
    <source>
        <dbReference type="Proteomes" id="UP000316270"/>
    </source>
</evidence>
<dbReference type="PANTHER" id="PTHR22925">
    <property type="entry name" value="GLYCOSYL HYDROLASE 43 FAMILY MEMBER"/>
    <property type="match status" value="1"/>
</dbReference>
<name>A0A517LCT6_9PEZI</name>
<accession>A0A517LCT6</accession>
<evidence type="ECO:0000256" key="1">
    <source>
        <dbReference type="SAM" id="SignalP"/>
    </source>
</evidence>
<dbReference type="SUPFAM" id="SSF75005">
    <property type="entry name" value="Arabinanase/levansucrase/invertase"/>
    <property type="match status" value="1"/>
</dbReference>
<dbReference type="InterPro" id="IPR023296">
    <property type="entry name" value="Glyco_hydro_beta-prop_sf"/>
</dbReference>
<dbReference type="Gene3D" id="2.115.10.20">
    <property type="entry name" value="Glycosyl hydrolase domain, family 43"/>
    <property type="match status" value="1"/>
</dbReference>
<dbReference type="AlphaFoldDB" id="A0A517LCT6"/>
<feature type="chain" id="PRO_5021965008" description="Beta-xylosidase C-terminal Concanavalin A-like domain-containing protein" evidence="1">
    <location>
        <begin position="22"/>
        <end position="541"/>
    </location>
</feature>
<reference evidence="2 3" key="1">
    <citation type="submission" date="2019-07" db="EMBL/GenBank/DDBJ databases">
        <title>Finished genome of Venturia effusa.</title>
        <authorList>
            <person name="Young C.A."/>
            <person name="Cox M.P."/>
            <person name="Ganley A.R.D."/>
            <person name="David W.J."/>
        </authorList>
    </citation>
    <scope>NUCLEOTIDE SEQUENCE [LARGE SCALE GENOMIC DNA]</scope>
    <source>
        <strain evidence="3">albino</strain>
    </source>
</reference>
<dbReference type="STRING" id="50376.A0A517LCT6"/>
<feature type="signal peptide" evidence="1">
    <location>
        <begin position="1"/>
        <end position="21"/>
    </location>
</feature>
<sequence length="541" mass="57953">MKSTLASLASTVSFLTALTNAVDVQVTLSNKTPVKFDSNGSGPLDVAFGPVFSLNGTYRWIGAASTYAHCSGTDLPLGKCGLRSYASVDLMTWNDEGIFADLADPAFINYRGRDGLDLGRPHIIFNAATQLYILWANNAGAFATFTSPTPLGPWTEKGRVPVPVQFGGDFTVRNVSGSAYISYSAFNFSAAGTIWPPFEQSQVLQELTSDYTNITGPMWSITSAANDIVDRMTEAADLWERDGLVYWTGSLSCGNCNDGLMVAYRTKDIRSNIWERQIISADTCGGQTGGVLATTNSAGEKNYIAAADLWDGDGTLRLHGKNLQPLYFNDDGSLKDLNCDPSAVFNFSIARGAGVENSGKSASFTDGSDPNQNYTFGCDLSRNNFYQTWQNSKSGVLKEVGVNLGAQNTTTPILLGVYAYKSNSDFLTPSVKFENLYNITLSWDEVPTGTGLVAIQPNVTVAAGDRLALFVVAPSNPAGGVSEAGNYCYLSKAAGSEFNVNTSTTTLFTNLVGDVSPKGIDGKDFPIKVTGRELSWHSIVE</sequence>
<dbReference type="Proteomes" id="UP000316270">
    <property type="component" value="Chromosome 9"/>
</dbReference>
<evidence type="ECO:0000313" key="2">
    <source>
        <dbReference type="EMBL" id="QDS73458.1"/>
    </source>
</evidence>
<evidence type="ECO:0008006" key="4">
    <source>
        <dbReference type="Google" id="ProtNLM"/>
    </source>
</evidence>
<dbReference type="OrthoDB" id="9970295at2759"/>
<dbReference type="PANTHER" id="PTHR22925:SF3">
    <property type="entry name" value="GLYCOSYL HYDROLASE FAMILY PROTEIN 43"/>
    <property type="match status" value="1"/>
</dbReference>